<dbReference type="AlphaFoldDB" id="Q020F1"/>
<dbReference type="OrthoDB" id="99573at2"/>
<dbReference type="HOGENOM" id="CLU_280321_0_0_0"/>
<reference evidence="2" key="1">
    <citation type="submission" date="2006-10" db="EMBL/GenBank/DDBJ databases">
        <title>Complete sequence of Solibacter usitatus Ellin6076.</title>
        <authorList>
            <consortium name="US DOE Joint Genome Institute"/>
            <person name="Copeland A."/>
            <person name="Lucas S."/>
            <person name="Lapidus A."/>
            <person name="Barry K."/>
            <person name="Detter J.C."/>
            <person name="Glavina del Rio T."/>
            <person name="Hammon N."/>
            <person name="Israni S."/>
            <person name="Dalin E."/>
            <person name="Tice H."/>
            <person name="Pitluck S."/>
            <person name="Thompson L.S."/>
            <person name="Brettin T."/>
            <person name="Bruce D."/>
            <person name="Han C."/>
            <person name="Tapia R."/>
            <person name="Gilna P."/>
            <person name="Schmutz J."/>
            <person name="Larimer F."/>
            <person name="Land M."/>
            <person name="Hauser L."/>
            <person name="Kyrpides N."/>
            <person name="Mikhailova N."/>
            <person name="Janssen P.H."/>
            <person name="Kuske C.R."/>
            <person name="Richardson P."/>
        </authorList>
    </citation>
    <scope>NUCLEOTIDE SEQUENCE</scope>
    <source>
        <strain evidence="2">Ellin6076</strain>
    </source>
</reference>
<dbReference type="eggNOG" id="ENOG5033QKZ">
    <property type="taxonomic scope" value="Bacteria"/>
</dbReference>
<keyword evidence="1" id="KW-0732">Signal</keyword>
<feature type="signal peptide" evidence="1">
    <location>
        <begin position="1"/>
        <end position="18"/>
    </location>
</feature>
<gene>
    <name evidence="2" type="ordered locus">Acid_3731</name>
</gene>
<dbReference type="KEGG" id="sus:Acid_3731"/>
<proteinExistence type="predicted"/>
<evidence type="ECO:0000256" key="1">
    <source>
        <dbReference type="SAM" id="SignalP"/>
    </source>
</evidence>
<protein>
    <submittedName>
        <fullName evidence="2">Uncharacterized protein</fullName>
    </submittedName>
</protein>
<dbReference type="EMBL" id="CP000473">
    <property type="protein sequence ID" value="ABJ84702.1"/>
    <property type="molecule type" value="Genomic_DNA"/>
</dbReference>
<dbReference type="STRING" id="234267.Acid_3731"/>
<name>Q020F1_SOLUE</name>
<feature type="chain" id="PRO_5004162917" evidence="1">
    <location>
        <begin position="19"/>
        <end position="1121"/>
    </location>
</feature>
<evidence type="ECO:0000313" key="2">
    <source>
        <dbReference type="EMBL" id="ABJ84702.1"/>
    </source>
</evidence>
<sequence length="1121" mass="123213" precursor="true">MKASLLYTIVIIVSASSAQTVDQIQKLESSGDTSGARTALARAAQNNPKDIAAWTAYAEFLDRYGDPTAREAYGKLLAALNSSGDKTRAAAVSRRIALLDLVDGDRRAAARNLDAYRAGGGKNGSMGVEVAKQGGGLATIPGPLRSFARMAALSPDASPEDVLPALARNVVTNGYQASHNNEALEQTEYLKLVHRYLSQARELEKLAGEARVIKIDTCEAPSAGELLRILGFRMRGGCGSEVVLETVNQMRAFITTDSGFPINDLEQALRTNHPFNYDFHPTQVPVLFGPDYWTGPKDKEKEGANFIETFISDPSTCRLYLGFSKLDTETGEAMRKALTLTRLKAYSHVLDFFGGMFEIRDGKAVLPGGPRSAPIWAELAGASPDQGTAFFDKLMSKDDGWLASLYDALARIHGPVKDYLTDPSRMKRFYTAVRGRITSPGPARPVFRANTDMMLFTTRLRVDANGKPHIPGSLEVWRNLFINHPQGKYDGKLTKLATTWKEPDDVLEALFALCRKTVENEPLKIFMAISDIDRNRATPLDAATVDRLAREYHMFGSQYPLFSESRSISEKSIGQFLDAAAGISKVKDQALHSDLAGTFQALVGIWQILVRQQSIPDAQADTVFSGIVASFSTVKNNRELFDAGRNGVKLLLGSAAGSSDPHEKMLALIAGNPATDSETHELVVQDLMRILEAQRIISLDTLFQLSDHIDAVAKGEKLDPKLVNKLASRISEIQLPRGSLSANEKNAMGFGYWTDKHIEGERRLNLRAAIEKAAGDPEKVKETRALLTPLLRDTLLSFNYAHYAPPGAQILYTNPVFVRSHDFLGMQGSDHTWRPTELYGTGWPSNGGGRLVGSLASLPYALAEAEQNFLIPTQTQALIWGDLVPQMILSAKIPRFWQVQPAQLHWVGLHLRYGKELVAEAALDSELRTQVVAAIGMLAAPARTRQVAAQIEQGAVKEALDRVTPSELFIVAREVGAHRNPESSCLLADIRRLERTSPKEVSFAAISRAFGTPKPTLANSYEPELLNLRTFPTLMGYSSRIMAESWESNTLYWAALADELSVSPSQLNVRIPEWTRKLVEQIFASHLEDWPAVLKSLRSVGDDVRAKARTLTAEQKAEFQQ</sequence>
<organism evidence="2">
    <name type="scientific">Solibacter usitatus (strain Ellin6076)</name>
    <dbReference type="NCBI Taxonomy" id="234267"/>
    <lineage>
        <taxon>Bacteria</taxon>
        <taxon>Pseudomonadati</taxon>
        <taxon>Acidobacteriota</taxon>
        <taxon>Terriglobia</taxon>
        <taxon>Bryobacterales</taxon>
        <taxon>Solibacteraceae</taxon>
        <taxon>Candidatus Solibacter</taxon>
    </lineage>
</organism>
<dbReference type="InParanoid" id="Q020F1"/>
<accession>Q020F1</accession>